<proteinExistence type="inferred from homology"/>
<organism evidence="11 12">
    <name type="scientific">Acuticoccus mangrovi</name>
    <dbReference type="NCBI Taxonomy" id="2796142"/>
    <lineage>
        <taxon>Bacteria</taxon>
        <taxon>Pseudomonadati</taxon>
        <taxon>Pseudomonadota</taxon>
        <taxon>Alphaproteobacteria</taxon>
        <taxon>Hyphomicrobiales</taxon>
        <taxon>Amorphaceae</taxon>
        <taxon>Acuticoccus</taxon>
    </lineage>
</organism>
<dbReference type="InterPro" id="IPR035906">
    <property type="entry name" value="MetI-like_sf"/>
</dbReference>
<evidence type="ECO:0000256" key="9">
    <source>
        <dbReference type="RuleBase" id="RU363032"/>
    </source>
</evidence>
<evidence type="ECO:0000259" key="10">
    <source>
        <dbReference type="PROSITE" id="PS50928"/>
    </source>
</evidence>
<dbReference type="Gene3D" id="1.10.3720.10">
    <property type="entry name" value="MetI-like"/>
    <property type="match status" value="1"/>
</dbReference>
<dbReference type="SUPFAM" id="SSF161098">
    <property type="entry name" value="MetI-like"/>
    <property type="match status" value="1"/>
</dbReference>
<accession>A0A934MDU4</accession>
<dbReference type="Pfam" id="PF12911">
    <property type="entry name" value="OppC_N"/>
    <property type="match status" value="1"/>
</dbReference>
<dbReference type="GO" id="GO:0055085">
    <property type="term" value="P:transmembrane transport"/>
    <property type="evidence" value="ECO:0007669"/>
    <property type="project" value="InterPro"/>
</dbReference>
<protein>
    <submittedName>
        <fullName evidence="11">ABC transporter permease</fullName>
    </submittedName>
</protein>
<dbReference type="InterPro" id="IPR000515">
    <property type="entry name" value="MetI-like"/>
</dbReference>
<keyword evidence="3" id="KW-1003">Cell membrane</keyword>
<feature type="domain" description="ABC transmembrane type-1" evidence="10">
    <location>
        <begin position="88"/>
        <end position="277"/>
    </location>
</feature>
<dbReference type="InterPro" id="IPR025966">
    <property type="entry name" value="OppC_N"/>
</dbReference>
<evidence type="ECO:0000256" key="6">
    <source>
        <dbReference type="ARBA" id="ARBA00022927"/>
    </source>
</evidence>
<dbReference type="PROSITE" id="PS50928">
    <property type="entry name" value="ABC_TM1"/>
    <property type="match status" value="1"/>
</dbReference>
<dbReference type="Proteomes" id="UP000609531">
    <property type="component" value="Unassembled WGS sequence"/>
</dbReference>
<feature type="transmembrane region" description="Helical" evidence="9">
    <location>
        <begin position="217"/>
        <end position="235"/>
    </location>
</feature>
<comment type="similarity">
    <text evidence="9">Belongs to the binding-protein-dependent transport system permease family.</text>
</comment>
<dbReference type="Pfam" id="PF00528">
    <property type="entry name" value="BPD_transp_1"/>
    <property type="match status" value="1"/>
</dbReference>
<dbReference type="InterPro" id="IPR050366">
    <property type="entry name" value="BP-dependent_transpt_permease"/>
</dbReference>
<evidence type="ECO:0000313" key="11">
    <source>
        <dbReference type="EMBL" id="MBJ3776757.1"/>
    </source>
</evidence>
<comment type="subcellular location">
    <subcellularLocation>
        <location evidence="1 9">Cell membrane</location>
        <topology evidence="1 9">Multi-pass membrane protein</topology>
    </subcellularLocation>
</comment>
<name>A0A934MDU4_9HYPH</name>
<keyword evidence="4 9" id="KW-0812">Transmembrane</keyword>
<dbReference type="AlphaFoldDB" id="A0A934MDU4"/>
<evidence type="ECO:0000256" key="3">
    <source>
        <dbReference type="ARBA" id="ARBA00022475"/>
    </source>
</evidence>
<evidence type="ECO:0000313" key="12">
    <source>
        <dbReference type="Proteomes" id="UP000609531"/>
    </source>
</evidence>
<dbReference type="PANTHER" id="PTHR43386">
    <property type="entry name" value="OLIGOPEPTIDE TRANSPORT SYSTEM PERMEASE PROTEIN APPC"/>
    <property type="match status" value="1"/>
</dbReference>
<reference evidence="11" key="1">
    <citation type="submission" date="2020-12" db="EMBL/GenBank/DDBJ databases">
        <title>Bacterial taxonomy.</title>
        <authorList>
            <person name="Pan X."/>
        </authorList>
    </citation>
    <scope>NUCLEOTIDE SEQUENCE</scope>
    <source>
        <strain evidence="11">B2012</strain>
    </source>
</reference>
<feature type="transmembrane region" description="Helical" evidence="9">
    <location>
        <begin position="255"/>
        <end position="277"/>
    </location>
</feature>
<evidence type="ECO:0000256" key="7">
    <source>
        <dbReference type="ARBA" id="ARBA00022989"/>
    </source>
</evidence>
<evidence type="ECO:0000256" key="2">
    <source>
        <dbReference type="ARBA" id="ARBA00022448"/>
    </source>
</evidence>
<keyword evidence="6" id="KW-0653">Protein transport</keyword>
<keyword evidence="8 9" id="KW-0472">Membrane</keyword>
<feature type="transmembrane region" description="Helical" evidence="9">
    <location>
        <begin position="124"/>
        <end position="144"/>
    </location>
</feature>
<evidence type="ECO:0000256" key="8">
    <source>
        <dbReference type="ARBA" id="ARBA00023136"/>
    </source>
</evidence>
<evidence type="ECO:0000256" key="1">
    <source>
        <dbReference type="ARBA" id="ARBA00004651"/>
    </source>
</evidence>
<feature type="transmembrane region" description="Helical" evidence="9">
    <location>
        <begin position="150"/>
        <end position="167"/>
    </location>
</feature>
<dbReference type="RefSeq" id="WP_198882646.1">
    <property type="nucleotide sequence ID" value="NZ_JAEKJA010000010.1"/>
</dbReference>
<dbReference type="EMBL" id="JAEKJA010000010">
    <property type="protein sequence ID" value="MBJ3776757.1"/>
    <property type="molecule type" value="Genomic_DNA"/>
</dbReference>
<comment type="caution">
    <text evidence="11">The sequence shown here is derived from an EMBL/GenBank/DDBJ whole genome shotgun (WGS) entry which is preliminary data.</text>
</comment>
<dbReference type="CDD" id="cd06261">
    <property type="entry name" value="TM_PBP2"/>
    <property type="match status" value="1"/>
</dbReference>
<dbReference type="PANTHER" id="PTHR43386:SF1">
    <property type="entry name" value="D,D-DIPEPTIDE TRANSPORT SYSTEM PERMEASE PROTEIN DDPC-RELATED"/>
    <property type="match status" value="1"/>
</dbReference>
<dbReference type="GO" id="GO:0005886">
    <property type="term" value="C:plasma membrane"/>
    <property type="evidence" value="ECO:0007669"/>
    <property type="project" value="UniProtKB-SubCell"/>
</dbReference>
<evidence type="ECO:0000256" key="5">
    <source>
        <dbReference type="ARBA" id="ARBA00022856"/>
    </source>
</evidence>
<keyword evidence="2 9" id="KW-0813">Transport</keyword>
<dbReference type="GO" id="GO:0015833">
    <property type="term" value="P:peptide transport"/>
    <property type="evidence" value="ECO:0007669"/>
    <property type="project" value="UniProtKB-KW"/>
</dbReference>
<sequence length="293" mass="31823">MAEASVDLEAAPIAPRRRARRRPLPSSLVAGGLVFAAIILVAIFAPLIAPYPFDEMHIRDRFHAPSLTYLAGTDEYGRDVFSRMIYGARLSLFMGVLATLVSLVIGVPLGLLSGYMRGAVDEAVMRILDIMMAFPPIMLVLLIITLTEPSLWKTSVAVGFLFVPAIARLMRSVCLDLAGEEYVLAARARGEGASYILLREILPNAWPPIIVEGSLRVTFAILLAAVLSFLGFGIQPPAADWGLMIAQARGYIERAPWIVLAPGLAMCVTVVAVNLFGDGLREYLDPRMSARRG</sequence>
<keyword evidence="12" id="KW-1185">Reference proteome</keyword>
<evidence type="ECO:0000256" key="4">
    <source>
        <dbReference type="ARBA" id="ARBA00022692"/>
    </source>
</evidence>
<gene>
    <name evidence="11" type="ORF">JCR33_13710</name>
</gene>
<feature type="transmembrane region" description="Helical" evidence="9">
    <location>
        <begin position="90"/>
        <end position="112"/>
    </location>
</feature>
<dbReference type="GO" id="GO:0015031">
    <property type="term" value="P:protein transport"/>
    <property type="evidence" value="ECO:0007669"/>
    <property type="project" value="UniProtKB-KW"/>
</dbReference>
<keyword evidence="7 9" id="KW-1133">Transmembrane helix</keyword>
<feature type="transmembrane region" description="Helical" evidence="9">
    <location>
        <begin position="26"/>
        <end position="49"/>
    </location>
</feature>
<keyword evidence="5" id="KW-0571">Peptide transport</keyword>